<dbReference type="GO" id="GO:0005975">
    <property type="term" value="P:carbohydrate metabolic process"/>
    <property type="evidence" value="ECO:0007669"/>
    <property type="project" value="InterPro"/>
</dbReference>
<protein>
    <submittedName>
        <fullName evidence="12">Phosphomannomutase/phosphoglucomutase</fullName>
    </submittedName>
</protein>
<dbReference type="Gene3D" id="3.40.120.10">
    <property type="entry name" value="Alpha-D-Glucose-1,6-Bisphosphate, subunit A, domain 3"/>
    <property type="match status" value="3"/>
</dbReference>
<evidence type="ECO:0000256" key="2">
    <source>
        <dbReference type="ARBA" id="ARBA00010231"/>
    </source>
</evidence>
<evidence type="ECO:0000313" key="13">
    <source>
        <dbReference type="Proteomes" id="UP000572953"/>
    </source>
</evidence>
<dbReference type="Gene3D" id="3.30.310.50">
    <property type="entry name" value="Alpha-D-phosphohexomutase, C-terminal domain"/>
    <property type="match status" value="1"/>
</dbReference>
<evidence type="ECO:0000256" key="3">
    <source>
        <dbReference type="ARBA" id="ARBA00022553"/>
    </source>
</evidence>
<comment type="similarity">
    <text evidence="2">Belongs to the phosphohexose mutase family.</text>
</comment>
<evidence type="ECO:0000259" key="9">
    <source>
        <dbReference type="Pfam" id="PF02879"/>
    </source>
</evidence>
<proteinExistence type="inferred from homology"/>
<keyword evidence="6" id="KW-0413">Isomerase</keyword>
<comment type="caution">
    <text evidence="12">The sequence shown here is derived from an EMBL/GenBank/DDBJ whole genome shotgun (WGS) entry which is preliminary data.</text>
</comment>
<dbReference type="Pfam" id="PF02878">
    <property type="entry name" value="PGM_PMM_I"/>
    <property type="match status" value="1"/>
</dbReference>
<name>A0A845SEC1_9PROT</name>
<keyword evidence="4" id="KW-0479">Metal-binding</keyword>
<reference evidence="12 13" key="1">
    <citation type="submission" date="2018-10" db="EMBL/GenBank/DDBJ databases">
        <title>Iterative Subtractive Binning of Freshwater Chronoseries Metagenomes Recovers Nearly Complete Genomes from over Four Hundred Novel Species.</title>
        <authorList>
            <person name="Rodriguez-R L.M."/>
            <person name="Tsementzi D."/>
            <person name="Luo C."/>
            <person name="Konstantinidis K.T."/>
        </authorList>
    </citation>
    <scope>NUCLEOTIDE SEQUENCE [LARGE SCALE GENOMIC DNA]</scope>
    <source>
        <strain evidence="12">WB7_2B_003</strain>
        <strain evidence="11">WB8_2A_004</strain>
    </source>
</reference>
<accession>A0A845SEC1</accession>
<dbReference type="EMBL" id="RGGN01000063">
    <property type="protein sequence ID" value="NCU62915.1"/>
    <property type="molecule type" value="Genomic_DNA"/>
</dbReference>
<comment type="cofactor">
    <cofactor evidence="1">
        <name>Mg(2+)</name>
        <dbReference type="ChEBI" id="CHEBI:18420"/>
    </cofactor>
</comment>
<dbReference type="GO" id="GO:0046872">
    <property type="term" value="F:metal ion binding"/>
    <property type="evidence" value="ECO:0007669"/>
    <property type="project" value="UniProtKB-KW"/>
</dbReference>
<keyword evidence="5" id="KW-0460">Magnesium</keyword>
<dbReference type="Pfam" id="PF00408">
    <property type="entry name" value="PGM_PMM_IV"/>
    <property type="match status" value="1"/>
</dbReference>
<dbReference type="AlphaFoldDB" id="A0A845SEC1"/>
<dbReference type="SUPFAM" id="SSF53738">
    <property type="entry name" value="Phosphoglucomutase, first 3 domains"/>
    <property type="match status" value="3"/>
</dbReference>
<dbReference type="CDD" id="cd03089">
    <property type="entry name" value="PMM_PGM"/>
    <property type="match status" value="1"/>
</dbReference>
<feature type="domain" description="Alpha-D-phosphohexomutase alpha/beta/alpha" evidence="9">
    <location>
        <begin position="163"/>
        <end position="258"/>
    </location>
</feature>
<dbReference type="PRINTS" id="PR00509">
    <property type="entry name" value="PGMPMM"/>
</dbReference>
<dbReference type="InterPro" id="IPR016055">
    <property type="entry name" value="A-D-PHexomutase_a/b/a-I/II/III"/>
</dbReference>
<dbReference type="PANTHER" id="PTHR43771:SF2">
    <property type="entry name" value="PHOSPHOMANNOMUTASE_PHOSPHOGLUCOMUTASE"/>
    <property type="match status" value="1"/>
</dbReference>
<dbReference type="SUPFAM" id="SSF55957">
    <property type="entry name" value="Phosphoglucomutase, C-terminal domain"/>
    <property type="match status" value="1"/>
</dbReference>
<dbReference type="Pfam" id="PF02879">
    <property type="entry name" value="PGM_PMM_II"/>
    <property type="match status" value="1"/>
</dbReference>
<dbReference type="Pfam" id="PF02880">
    <property type="entry name" value="PGM_PMM_III"/>
    <property type="match status" value="1"/>
</dbReference>
<evidence type="ECO:0000256" key="6">
    <source>
        <dbReference type="ARBA" id="ARBA00023235"/>
    </source>
</evidence>
<keyword evidence="3" id="KW-0597">Phosphoprotein</keyword>
<dbReference type="InterPro" id="IPR005841">
    <property type="entry name" value="Alpha-D-phosphohexomutase_SF"/>
</dbReference>
<dbReference type="InterPro" id="IPR005844">
    <property type="entry name" value="A-D-PHexomutase_a/b/a-I"/>
</dbReference>
<dbReference type="Proteomes" id="UP000572953">
    <property type="component" value="Unassembled WGS sequence"/>
</dbReference>
<feature type="domain" description="Alpha-D-phosphohexomutase alpha/beta/alpha" evidence="10">
    <location>
        <begin position="263"/>
        <end position="377"/>
    </location>
</feature>
<dbReference type="InterPro" id="IPR005843">
    <property type="entry name" value="A-D-PHexomutase_C"/>
</dbReference>
<evidence type="ECO:0000256" key="5">
    <source>
        <dbReference type="ARBA" id="ARBA00022842"/>
    </source>
</evidence>
<evidence type="ECO:0000256" key="1">
    <source>
        <dbReference type="ARBA" id="ARBA00001946"/>
    </source>
</evidence>
<dbReference type="PANTHER" id="PTHR43771">
    <property type="entry name" value="PHOSPHOMANNOMUTASE"/>
    <property type="match status" value="1"/>
</dbReference>
<evidence type="ECO:0000313" key="11">
    <source>
        <dbReference type="EMBL" id="NCU53382.1"/>
    </source>
</evidence>
<dbReference type="InterPro" id="IPR005846">
    <property type="entry name" value="A-D-PHexomutase_a/b/a-III"/>
</dbReference>
<evidence type="ECO:0000259" key="7">
    <source>
        <dbReference type="Pfam" id="PF00408"/>
    </source>
</evidence>
<evidence type="ECO:0000313" key="12">
    <source>
        <dbReference type="EMBL" id="NCU62915.1"/>
    </source>
</evidence>
<dbReference type="InterPro" id="IPR005845">
    <property type="entry name" value="A-D-PHexomutase_a/b/a-II"/>
</dbReference>
<sequence>MNSKNININKNGFREYDARWLYPKDINLEGIKNLGIGLGTQITNRTKKNPRVIIGHDYRSYSEEIKKSLAEGLVLAGCLVEDVGLSLSPMVYFAQFELNADGVAMVTASHNENGWTGVKMGIEKGLTHAPEEMNELKDIVLNQKFKFDKGSYKEIKGFKEVYINNLISKNKIQKKIKAVVACGNGTAGVFAPQILKGIGCEVIELDCNLDFTFPKYNPNPEDLEMLHAIAKAVKDNNADVGFGFDGDGDRVGVIDNKGEEIFSDKIGLLIARNLAPKYKGSKFIVDVKSTGLFAKDKILKENNCETIYWKTGHSHIKRKVNQIKALAGFEKSGHFFFNKPLGYGYDDGINSALQVCHLLNDQNKKMNEIINELPKTYQTPTMAPFCKDEEKYLVVEDLIKQVEVLKLKNTKIDNQSITDILTVNGVRFSLDDGSWGLIRASSNKPSLVVVTESPTSNERKKKIFDFIDNLLQKTGKIGEYDQKI</sequence>
<dbReference type="InterPro" id="IPR036900">
    <property type="entry name" value="A-D-PHexomutase_C_sf"/>
</dbReference>
<gene>
    <name evidence="12" type="ORF">EBV78_02320</name>
    <name evidence="11" type="ORF">EBX74_03685</name>
</gene>
<evidence type="ECO:0000259" key="10">
    <source>
        <dbReference type="Pfam" id="PF02880"/>
    </source>
</evidence>
<dbReference type="EMBL" id="RGOB01000117">
    <property type="protein sequence ID" value="NCU53382.1"/>
    <property type="molecule type" value="Genomic_DNA"/>
</dbReference>
<organism evidence="12 13">
    <name type="scientific">Candidatus Fonsibacter lacus</name>
    <dbReference type="NCBI Taxonomy" id="2576439"/>
    <lineage>
        <taxon>Bacteria</taxon>
        <taxon>Pseudomonadati</taxon>
        <taxon>Pseudomonadota</taxon>
        <taxon>Alphaproteobacteria</taxon>
        <taxon>Candidatus Pelagibacterales</taxon>
        <taxon>Candidatus Pelagibacterales incertae sedis</taxon>
        <taxon>Candidatus Fonsibacter</taxon>
    </lineage>
</organism>
<evidence type="ECO:0000259" key="8">
    <source>
        <dbReference type="Pfam" id="PF02878"/>
    </source>
</evidence>
<dbReference type="Proteomes" id="UP000747791">
    <property type="component" value="Unassembled WGS sequence"/>
</dbReference>
<evidence type="ECO:0000256" key="4">
    <source>
        <dbReference type="ARBA" id="ARBA00022723"/>
    </source>
</evidence>
<dbReference type="GO" id="GO:0016868">
    <property type="term" value="F:intramolecular phosphotransferase activity"/>
    <property type="evidence" value="ECO:0007669"/>
    <property type="project" value="InterPro"/>
</dbReference>
<feature type="domain" description="Alpha-D-phosphohexomutase C-terminal" evidence="7">
    <location>
        <begin position="394"/>
        <end position="469"/>
    </location>
</feature>
<feature type="domain" description="Alpha-D-phosphohexomutase alpha/beta/alpha" evidence="8">
    <location>
        <begin position="11"/>
        <end position="145"/>
    </location>
</feature>